<feature type="disulfide bond" evidence="5">
    <location>
        <begin position="123"/>
        <end position="133"/>
    </location>
</feature>
<dbReference type="InterPro" id="IPR001190">
    <property type="entry name" value="SRCR"/>
</dbReference>
<feature type="domain" description="SRCR" evidence="7">
    <location>
        <begin position="54"/>
        <end position="154"/>
    </location>
</feature>
<evidence type="ECO:0000256" key="4">
    <source>
        <dbReference type="ARBA" id="ARBA00023180"/>
    </source>
</evidence>
<comment type="caution">
    <text evidence="8">The sequence shown here is derived from an EMBL/GenBank/DDBJ whole genome shotgun (WGS) entry which is preliminary data.</text>
</comment>
<feature type="disulfide bond" evidence="5">
    <location>
        <begin position="228"/>
        <end position="238"/>
    </location>
</feature>
<evidence type="ECO:0000313" key="8">
    <source>
        <dbReference type="EMBL" id="KAK2546956.1"/>
    </source>
</evidence>
<protein>
    <submittedName>
        <fullName evidence="8">Deleted in malignant brain tumors 1 protein</fullName>
    </submittedName>
</protein>
<dbReference type="PROSITE" id="PS01180">
    <property type="entry name" value="CUB"/>
    <property type="match status" value="1"/>
</dbReference>
<reference evidence="8" key="1">
    <citation type="journal article" date="2023" name="G3 (Bethesda)">
        <title>Whole genome assembly and annotation of the endangered Caribbean coral Acropora cervicornis.</title>
        <authorList>
            <person name="Selwyn J.D."/>
            <person name="Vollmer S.V."/>
        </authorList>
    </citation>
    <scope>NUCLEOTIDE SEQUENCE</scope>
    <source>
        <strain evidence="8">K2</strain>
    </source>
</reference>
<comment type="caution">
    <text evidence="5">Lacks conserved residue(s) required for the propagation of feature annotation.</text>
</comment>
<dbReference type="SMART" id="SM00202">
    <property type="entry name" value="SR"/>
    <property type="match status" value="2"/>
</dbReference>
<dbReference type="GO" id="GO:0016020">
    <property type="term" value="C:membrane"/>
    <property type="evidence" value="ECO:0007669"/>
    <property type="project" value="InterPro"/>
</dbReference>
<evidence type="ECO:0000256" key="1">
    <source>
        <dbReference type="ARBA" id="ARBA00022729"/>
    </source>
</evidence>
<evidence type="ECO:0000256" key="5">
    <source>
        <dbReference type="PROSITE-ProRule" id="PRU00196"/>
    </source>
</evidence>
<feature type="domain" description="CUB" evidence="6">
    <location>
        <begin position="1"/>
        <end position="46"/>
    </location>
</feature>
<dbReference type="PROSITE" id="PS50287">
    <property type="entry name" value="SRCR_2"/>
    <property type="match status" value="2"/>
</dbReference>
<dbReference type="InterPro" id="IPR036772">
    <property type="entry name" value="SRCR-like_dom_sf"/>
</dbReference>
<dbReference type="PANTHER" id="PTHR48071:SF18">
    <property type="entry name" value="DELETED IN MALIGNANT BRAIN TUMORS 1 PROTEIN-RELATED"/>
    <property type="match status" value="1"/>
</dbReference>
<organism evidence="8 9">
    <name type="scientific">Acropora cervicornis</name>
    <name type="common">Staghorn coral</name>
    <dbReference type="NCBI Taxonomy" id="6130"/>
    <lineage>
        <taxon>Eukaryota</taxon>
        <taxon>Metazoa</taxon>
        <taxon>Cnidaria</taxon>
        <taxon>Anthozoa</taxon>
        <taxon>Hexacorallia</taxon>
        <taxon>Scleractinia</taxon>
        <taxon>Astrocoeniina</taxon>
        <taxon>Acroporidae</taxon>
        <taxon>Acropora</taxon>
    </lineage>
</organism>
<evidence type="ECO:0000259" key="7">
    <source>
        <dbReference type="PROSITE" id="PS50287"/>
    </source>
</evidence>
<dbReference type="Gene3D" id="3.10.250.10">
    <property type="entry name" value="SRCR-like domain"/>
    <property type="match status" value="2"/>
</dbReference>
<evidence type="ECO:0000256" key="2">
    <source>
        <dbReference type="ARBA" id="ARBA00022737"/>
    </source>
</evidence>
<sequence>MNCSWTIKSNAKLELVFVGPFEMESHYDFVYVHDGSSSSAHLIGRFSVVDQGSVRLRGGGLNYGRVEIFYSDQWGTVCDDAWDIHDAHVVCRQLGFSRLAANASTWAHYGQGTGPIWMDDVACSGNELQLYDCRQRGWGSHNCVHKEDSGAFCQYGSSNLRLANGGFFYGRVEVYHDGTWGTVCDDLWDINDAHVVCRQLGFSSAAYHYHKAHYGQGSGKIWLDNVRCHGWEESLSSCPHLGWGSHNCSHSEDASVMCANS</sequence>
<keyword evidence="1" id="KW-0732">Signal</keyword>
<dbReference type="PANTHER" id="PTHR48071">
    <property type="entry name" value="SRCR DOMAIN-CONTAINING PROTEIN"/>
    <property type="match status" value="1"/>
</dbReference>
<proteinExistence type="predicted"/>
<dbReference type="AlphaFoldDB" id="A0AAD9PQ28"/>
<feature type="disulfide bond" evidence="5">
    <location>
        <begin position="197"/>
        <end position="258"/>
    </location>
</feature>
<dbReference type="SUPFAM" id="SSF49854">
    <property type="entry name" value="Spermadhesin, CUB domain"/>
    <property type="match status" value="1"/>
</dbReference>
<name>A0AAD9PQ28_ACRCE</name>
<feature type="domain" description="SRCR" evidence="7">
    <location>
        <begin position="160"/>
        <end position="259"/>
    </location>
</feature>
<keyword evidence="2" id="KW-0677">Repeat</keyword>
<evidence type="ECO:0000313" key="9">
    <source>
        <dbReference type="Proteomes" id="UP001249851"/>
    </source>
</evidence>
<dbReference type="FunFam" id="3.10.250.10:FF:000011">
    <property type="entry name" value="Scavenger receptor class A member 5"/>
    <property type="match status" value="1"/>
</dbReference>
<evidence type="ECO:0000256" key="3">
    <source>
        <dbReference type="ARBA" id="ARBA00023157"/>
    </source>
</evidence>
<keyword evidence="9" id="KW-1185">Reference proteome</keyword>
<dbReference type="Pfam" id="PF00530">
    <property type="entry name" value="SRCR"/>
    <property type="match status" value="2"/>
</dbReference>
<dbReference type="SUPFAM" id="SSF56487">
    <property type="entry name" value="SRCR-like"/>
    <property type="match status" value="2"/>
</dbReference>
<keyword evidence="3 5" id="KW-1015">Disulfide bond</keyword>
<gene>
    <name evidence="8" type="ORF">P5673_033292</name>
</gene>
<evidence type="ECO:0000259" key="6">
    <source>
        <dbReference type="PROSITE" id="PS01180"/>
    </source>
</evidence>
<dbReference type="PRINTS" id="PR00258">
    <property type="entry name" value="SPERACTRCPTR"/>
</dbReference>
<feature type="disulfide bond" evidence="5">
    <location>
        <begin position="184"/>
        <end position="248"/>
    </location>
</feature>
<dbReference type="InterPro" id="IPR000859">
    <property type="entry name" value="CUB_dom"/>
</dbReference>
<dbReference type="InterPro" id="IPR035914">
    <property type="entry name" value="Sperma_CUB_dom_sf"/>
</dbReference>
<accession>A0AAD9PQ28</accession>
<dbReference type="PROSITE" id="PS00420">
    <property type="entry name" value="SRCR_1"/>
    <property type="match status" value="2"/>
</dbReference>
<dbReference type="FunFam" id="3.10.250.10:FF:000006">
    <property type="entry name" value="neurotrypsin isoform X2"/>
    <property type="match status" value="1"/>
</dbReference>
<dbReference type="EMBL" id="JARQWQ010000236">
    <property type="protein sequence ID" value="KAK2546956.1"/>
    <property type="molecule type" value="Genomic_DNA"/>
</dbReference>
<dbReference type="Proteomes" id="UP001249851">
    <property type="component" value="Unassembled WGS sequence"/>
</dbReference>
<keyword evidence="4" id="KW-0325">Glycoprotein</keyword>
<reference evidence="8" key="2">
    <citation type="journal article" date="2023" name="Science">
        <title>Genomic signatures of disease resistance in endangered staghorn corals.</title>
        <authorList>
            <person name="Vollmer S.V."/>
            <person name="Selwyn J.D."/>
            <person name="Despard B.A."/>
            <person name="Roesel C.L."/>
        </authorList>
    </citation>
    <scope>NUCLEOTIDE SEQUENCE</scope>
    <source>
        <strain evidence="8">K2</strain>
    </source>
</reference>